<evidence type="ECO:0000256" key="2">
    <source>
        <dbReference type="ARBA" id="ARBA00023125"/>
    </source>
</evidence>
<organism evidence="5 6">
    <name type="scientific">Bifidobacterium longum</name>
    <dbReference type="NCBI Taxonomy" id="216816"/>
    <lineage>
        <taxon>Bacteria</taxon>
        <taxon>Bacillati</taxon>
        <taxon>Actinomycetota</taxon>
        <taxon>Actinomycetes</taxon>
        <taxon>Bifidobacteriales</taxon>
        <taxon>Bifidobacteriaceae</taxon>
        <taxon>Bifidobacterium</taxon>
    </lineage>
</organism>
<name>A0A2U2RTS1_BIFLN</name>
<dbReference type="EMBL" id="PHUM01000003">
    <property type="protein sequence ID" value="PWH09267.1"/>
    <property type="molecule type" value="Genomic_DNA"/>
</dbReference>
<dbReference type="InterPro" id="IPR050090">
    <property type="entry name" value="Tyrosine_recombinase_XerCD"/>
</dbReference>
<gene>
    <name evidence="5" type="ORF">CWE05_03045</name>
</gene>
<evidence type="ECO:0000256" key="1">
    <source>
        <dbReference type="ARBA" id="ARBA00008857"/>
    </source>
</evidence>
<dbReference type="PANTHER" id="PTHR30349:SF64">
    <property type="entry name" value="PROPHAGE INTEGRASE INTD-RELATED"/>
    <property type="match status" value="1"/>
</dbReference>
<dbReference type="AlphaFoldDB" id="A0A2U2RTS1"/>
<sequence length="288" mass="33340">MLLVEFVEQVWRPRCMRLRECTRVGYESAWNRHIAPRWADTDMGDITPDAIEDWLWDFDKPGAARKAWAVLRSILRLAVRKGCLDTDPMRREIIMPHQPRYDAPVLDANEVRRLLRGFWGHELEAWLLCAVCAGLRREEACGLEWSDIDLRRGVIHIRRALQWVGGHEVVAPPKTDLSSSDVQLPRFAVKRLGELKHGKTGRIIGDLTPPQVARRYQAWCKRERLPYVPPKSLRHTWGTLAIKSGVDISVVARQLRHTDIKTTARYYLKPDMSILRDAQRSFEKLIIG</sequence>
<dbReference type="GO" id="GO:0003677">
    <property type="term" value="F:DNA binding"/>
    <property type="evidence" value="ECO:0007669"/>
    <property type="project" value="UniProtKB-KW"/>
</dbReference>
<comment type="similarity">
    <text evidence="1">Belongs to the 'phage' integrase family.</text>
</comment>
<dbReference type="PROSITE" id="PS51898">
    <property type="entry name" value="TYR_RECOMBINASE"/>
    <property type="match status" value="1"/>
</dbReference>
<proteinExistence type="inferred from homology"/>
<dbReference type="SUPFAM" id="SSF56349">
    <property type="entry name" value="DNA breaking-rejoining enzymes"/>
    <property type="match status" value="1"/>
</dbReference>
<dbReference type="PANTHER" id="PTHR30349">
    <property type="entry name" value="PHAGE INTEGRASE-RELATED"/>
    <property type="match status" value="1"/>
</dbReference>
<dbReference type="Gene3D" id="1.10.443.10">
    <property type="entry name" value="Intergrase catalytic core"/>
    <property type="match status" value="1"/>
</dbReference>
<protein>
    <submittedName>
        <fullName evidence="5">Site-specific integrase</fullName>
    </submittedName>
</protein>
<dbReference type="RefSeq" id="WP_109087506.1">
    <property type="nucleotide sequence ID" value="NZ_PHUM01000003.1"/>
</dbReference>
<evidence type="ECO:0000313" key="6">
    <source>
        <dbReference type="Proteomes" id="UP000245582"/>
    </source>
</evidence>
<dbReference type="InterPro" id="IPR013762">
    <property type="entry name" value="Integrase-like_cat_sf"/>
</dbReference>
<comment type="caution">
    <text evidence="5">The sequence shown here is derived from an EMBL/GenBank/DDBJ whole genome shotgun (WGS) entry which is preliminary data.</text>
</comment>
<keyword evidence="2" id="KW-0238">DNA-binding</keyword>
<evidence type="ECO:0000259" key="4">
    <source>
        <dbReference type="PROSITE" id="PS51898"/>
    </source>
</evidence>
<dbReference type="Pfam" id="PF00589">
    <property type="entry name" value="Phage_integrase"/>
    <property type="match status" value="1"/>
</dbReference>
<reference evidence="5 6" key="1">
    <citation type="submission" date="2017-11" db="EMBL/GenBank/DDBJ databases">
        <title>Draft genome sequence of Bifidobacterium longum UMA026, isolated from Holstein dairy cow feces.</title>
        <authorList>
            <person name="Albert K."/>
            <person name="Sela D.A."/>
        </authorList>
    </citation>
    <scope>NUCLEOTIDE SEQUENCE [LARGE SCALE GENOMIC DNA]</scope>
    <source>
        <strain evidence="5 6">UMA026</strain>
    </source>
</reference>
<dbReference type="CDD" id="cd01189">
    <property type="entry name" value="INT_ICEBs1_C_like"/>
    <property type="match status" value="1"/>
</dbReference>
<dbReference type="InterPro" id="IPR011010">
    <property type="entry name" value="DNA_brk_join_enz"/>
</dbReference>
<dbReference type="GO" id="GO:0015074">
    <property type="term" value="P:DNA integration"/>
    <property type="evidence" value="ECO:0007669"/>
    <property type="project" value="InterPro"/>
</dbReference>
<feature type="domain" description="Tyr recombinase" evidence="4">
    <location>
        <begin position="101"/>
        <end position="280"/>
    </location>
</feature>
<dbReference type="InterPro" id="IPR010998">
    <property type="entry name" value="Integrase_recombinase_N"/>
</dbReference>
<dbReference type="Gene3D" id="1.10.150.130">
    <property type="match status" value="1"/>
</dbReference>
<dbReference type="Proteomes" id="UP000245582">
    <property type="component" value="Unassembled WGS sequence"/>
</dbReference>
<keyword evidence="3" id="KW-0233">DNA recombination</keyword>
<evidence type="ECO:0000313" key="5">
    <source>
        <dbReference type="EMBL" id="PWH09267.1"/>
    </source>
</evidence>
<dbReference type="GO" id="GO:0006310">
    <property type="term" value="P:DNA recombination"/>
    <property type="evidence" value="ECO:0007669"/>
    <property type="project" value="UniProtKB-KW"/>
</dbReference>
<dbReference type="InterPro" id="IPR002104">
    <property type="entry name" value="Integrase_catalytic"/>
</dbReference>
<accession>A0A2U2RTS1</accession>
<evidence type="ECO:0000256" key="3">
    <source>
        <dbReference type="ARBA" id="ARBA00023172"/>
    </source>
</evidence>